<comment type="caution">
    <text evidence="2">The sequence shown here is derived from an EMBL/GenBank/DDBJ whole genome shotgun (WGS) entry which is preliminary data.</text>
</comment>
<dbReference type="AlphaFoldDB" id="A0A0A0JYF3"/>
<sequence>MVQRLTARAGSGDRTGRWGWLIRLLNDPRSPRLTTVHGPASVHHGAAEQRQVRRPVSQGVRVPVQRDVGVPHGALRGRTVAGEGVGETEELGAVSTHEDSQRLLA</sequence>
<organism evidence="2 3">
    <name type="scientific">Knoellia aerolata DSM 18566</name>
    <dbReference type="NCBI Taxonomy" id="1385519"/>
    <lineage>
        <taxon>Bacteria</taxon>
        <taxon>Bacillati</taxon>
        <taxon>Actinomycetota</taxon>
        <taxon>Actinomycetes</taxon>
        <taxon>Micrococcales</taxon>
        <taxon>Intrasporangiaceae</taxon>
        <taxon>Knoellia</taxon>
    </lineage>
</organism>
<keyword evidence="3" id="KW-1185">Reference proteome</keyword>
<accession>A0A0A0JYF3</accession>
<evidence type="ECO:0000256" key="1">
    <source>
        <dbReference type="SAM" id="MobiDB-lite"/>
    </source>
</evidence>
<dbReference type="Proteomes" id="UP000030013">
    <property type="component" value="Unassembled WGS sequence"/>
</dbReference>
<gene>
    <name evidence="2" type="ORF">N801_09540</name>
</gene>
<reference evidence="2 3" key="1">
    <citation type="submission" date="2013-08" db="EMBL/GenBank/DDBJ databases">
        <title>The genome sequence of Knoellia aerolata.</title>
        <authorList>
            <person name="Zhu W."/>
            <person name="Wang G."/>
        </authorList>
    </citation>
    <scope>NUCLEOTIDE SEQUENCE [LARGE SCALE GENOMIC DNA]</scope>
    <source>
        <strain evidence="2 3">DSM 18566</strain>
    </source>
</reference>
<evidence type="ECO:0000313" key="3">
    <source>
        <dbReference type="Proteomes" id="UP000030013"/>
    </source>
</evidence>
<feature type="compositionally biased region" description="Basic and acidic residues" evidence="1">
    <location>
        <begin position="96"/>
        <end position="105"/>
    </location>
</feature>
<feature type="region of interest" description="Disordered" evidence="1">
    <location>
        <begin position="29"/>
        <end position="105"/>
    </location>
</feature>
<name>A0A0A0JYF3_9MICO</name>
<dbReference type="EMBL" id="AVPL01000024">
    <property type="protein sequence ID" value="KGN41102.1"/>
    <property type="molecule type" value="Genomic_DNA"/>
</dbReference>
<evidence type="ECO:0000313" key="2">
    <source>
        <dbReference type="EMBL" id="KGN41102.1"/>
    </source>
</evidence>
<proteinExistence type="predicted"/>
<protein>
    <submittedName>
        <fullName evidence="2">Uncharacterized protein</fullName>
    </submittedName>
</protein>